<feature type="transmembrane region" description="Helical" evidence="8">
    <location>
        <begin position="108"/>
        <end position="127"/>
    </location>
</feature>
<dbReference type="RefSeq" id="WP_150076137.1">
    <property type="nucleotide sequence ID" value="NZ_VWOX01000004.1"/>
</dbReference>
<feature type="transmembrane region" description="Helical" evidence="8">
    <location>
        <begin position="208"/>
        <end position="226"/>
    </location>
</feature>
<evidence type="ECO:0000256" key="8">
    <source>
        <dbReference type="SAM" id="Phobius"/>
    </source>
</evidence>
<evidence type="ECO:0000256" key="4">
    <source>
        <dbReference type="ARBA" id="ARBA00022679"/>
    </source>
</evidence>
<sequence>MLRQFCFVALIVLLIAKVVGVIAQGPSPVVMDAAGYWSLGETARQGDWLLLREPIAYRTPGYPWLIAVTRAVLPDPLFWLTCLQGAMWLATVLITGLLAGSLAQDRRAAWFVLIGATLMISSVVYVTTVLTETLFVFLLMAHLASVVRLGRSPTIAGGVLAGLTLGLTILTRPIAMLLWIPDLIYLVVHWQTRWSVDRPAPRGLHRRVSVAVAALLTIGCLTPWLTRNRALFGEAMITEFVGRNLWIVTFQDGSGAGLSLPDSAPANELQRQIGAATWRDLQTDQRWRHTWTISDSLVRSGLSDPAADRLMKQVAVDAALQSPKVFMAKAIRRCVNFWRTRATELPVQFAQLAPDDARSGEQLRRELYAGEAVWGTPLAPIQTWIRYRYSNWLTGNTLLMIVTGLATVVMIYRKSTRAGGIWVAAVFGYFSLVTGILEIPAYRYRMIVEPMVLLVISVSASLLLPGSSAPTDQTQ</sequence>
<evidence type="ECO:0000256" key="6">
    <source>
        <dbReference type="ARBA" id="ARBA00022989"/>
    </source>
</evidence>
<dbReference type="InterPro" id="IPR050297">
    <property type="entry name" value="LipidA_mod_glycosyltrf_83"/>
</dbReference>
<dbReference type="Proteomes" id="UP000324479">
    <property type="component" value="Unassembled WGS sequence"/>
</dbReference>
<reference evidence="9 10" key="1">
    <citation type="submission" date="2019-08" db="EMBL/GenBank/DDBJ databases">
        <authorList>
            <person name="Dhanesh K."/>
            <person name="Kumar G."/>
            <person name="Sasikala C."/>
            <person name="Venkata Ramana C."/>
        </authorList>
    </citation>
    <scope>NUCLEOTIDE SEQUENCE [LARGE SCALE GENOMIC DNA]</scope>
    <source>
        <strain evidence="9 10">JC645</strain>
    </source>
</reference>
<feature type="transmembrane region" description="Helical" evidence="8">
    <location>
        <begin position="418"/>
        <end position="439"/>
    </location>
</feature>
<evidence type="ECO:0000256" key="1">
    <source>
        <dbReference type="ARBA" id="ARBA00004651"/>
    </source>
</evidence>
<organism evidence="9 10">
    <name type="scientific">Roseiconus nitratireducens</name>
    <dbReference type="NCBI Taxonomy" id="2605748"/>
    <lineage>
        <taxon>Bacteria</taxon>
        <taxon>Pseudomonadati</taxon>
        <taxon>Planctomycetota</taxon>
        <taxon>Planctomycetia</taxon>
        <taxon>Pirellulales</taxon>
        <taxon>Pirellulaceae</taxon>
        <taxon>Roseiconus</taxon>
    </lineage>
</organism>
<evidence type="ECO:0000256" key="2">
    <source>
        <dbReference type="ARBA" id="ARBA00022475"/>
    </source>
</evidence>
<comment type="subcellular location">
    <subcellularLocation>
        <location evidence="1">Cell membrane</location>
        <topology evidence="1">Multi-pass membrane protein</topology>
    </subcellularLocation>
</comment>
<protein>
    <submittedName>
        <fullName evidence="9">Glycosyltransferase family 39 protein</fullName>
    </submittedName>
</protein>
<name>A0A5M6DAE9_9BACT</name>
<dbReference type="GO" id="GO:0016763">
    <property type="term" value="F:pentosyltransferase activity"/>
    <property type="evidence" value="ECO:0007669"/>
    <property type="project" value="TreeGrafter"/>
</dbReference>
<feature type="transmembrane region" description="Helical" evidence="8">
    <location>
        <begin position="451"/>
        <end position="469"/>
    </location>
</feature>
<evidence type="ECO:0000313" key="9">
    <source>
        <dbReference type="EMBL" id="KAA5544527.1"/>
    </source>
</evidence>
<keyword evidence="7 8" id="KW-0472">Membrane</keyword>
<evidence type="ECO:0000256" key="7">
    <source>
        <dbReference type="ARBA" id="ARBA00023136"/>
    </source>
</evidence>
<keyword evidence="10" id="KW-1185">Reference proteome</keyword>
<keyword evidence="4 9" id="KW-0808">Transferase</keyword>
<evidence type="ECO:0000256" key="3">
    <source>
        <dbReference type="ARBA" id="ARBA00022676"/>
    </source>
</evidence>
<dbReference type="PANTHER" id="PTHR33908">
    <property type="entry name" value="MANNOSYLTRANSFERASE YKCB-RELATED"/>
    <property type="match status" value="1"/>
</dbReference>
<comment type="caution">
    <text evidence="9">The sequence shown here is derived from an EMBL/GenBank/DDBJ whole genome shotgun (WGS) entry which is preliminary data.</text>
</comment>
<feature type="transmembrane region" description="Helical" evidence="8">
    <location>
        <begin position="392"/>
        <end position="412"/>
    </location>
</feature>
<feature type="transmembrane region" description="Helical" evidence="8">
    <location>
        <begin position="162"/>
        <end position="188"/>
    </location>
</feature>
<keyword evidence="2" id="KW-1003">Cell membrane</keyword>
<feature type="transmembrane region" description="Helical" evidence="8">
    <location>
        <begin position="77"/>
        <end position="99"/>
    </location>
</feature>
<accession>A0A5M6DAE9</accession>
<dbReference type="GO" id="GO:0005886">
    <property type="term" value="C:plasma membrane"/>
    <property type="evidence" value="ECO:0007669"/>
    <property type="project" value="UniProtKB-SubCell"/>
</dbReference>
<dbReference type="PANTHER" id="PTHR33908:SF11">
    <property type="entry name" value="MEMBRANE PROTEIN"/>
    <property type="match status" value="1"/>
</dbReference>
<keyword evidence="5 8" id="KW-0812">Transmembrane</keyword>
<keyword evidence="6 8" id="KW-1133">Transmembrane helix</keyword>
<dbReference type="GO" id="GO:0009103">
    <property type="term" value="P:lipopolysaccharide biosynthetic process"/>
    <property type="evidence" value="ECO:0007669"/>
    <property type="project" value="UniProtKB-ARBA"/>
</dbReference>
<dbReference type="EMBL" id="VWOX01000004">
    <property type="protein sequence ID" value="KAA5544527.1"/>
    <property type="molecule type" value="Genomic_DNA"/>
</dbReference>
<gene>
    <name evidence="9" type="ORF">FYK55_09395</name>
</gene>
<evidence type="ECO:0000313" key="10">
    <source>
        <dbReference type="Proteomes" id="UP000324479"/>
    </source>
</evidence>
<proteinExistence type="predicted"/>
<dbReference type="AlphaFoldDB" id="A0A5M6DAE9"/>
<evidence type="ECO:0000256" key="5">
    <source>
        <dbReference type="ARBA" id="ARBA00022692"/>
    </source>
</evidence>
<keyword evidence="3" id="KW-0328">Glycosyltransferase</keyword>